<dbReference type="InterPro" id="IPR017904">
    <property type="entry name" value="ADF/Cofilin"/>
</dbReference>
<dbReference type="InterPro" id="IPR009489">
    <property type="entry name" value="PAR1"/>
</dbReference>
<dbReference type="Pfam" id="PF00241">
    <property type="entry name" value="Cofilin_ADF"/>
    <property type="match status" value="1"/>
</dbReference>
<dbReference type="Gene3D" id="3.40.20.10">
    <property type="entry name" value="Severin"/>
    <property type="match status" value="1"/>
</dbReference>
<dbReference type="SMART" id="SM00102">
    <property type="entry name" value="ADF"/>
    <property type="match status" value="1"/>
</dbReference>
<organism evidence="4 5">
    <name type="scientific">Gossypium laxum</name>
    <dbReference type="NCBI Taxonomy" id="34288"/>
    <lineage>
        <taxon>Eukaryota</taxon>
        <taxon>Viridiplantae</taxon>
        <taxon>Streptophyta</taxon>
        <taxon>Embryophyta</taxon>
        <taxon>Tracheophyta</taxon>
        <taxon>Spermatophyta</taxon>
        <taxon>Magnoliopsida</taxon>
        <taxon>eudicotyledons</taxon>
        <taxon>Gunneridae</taxon>
        <taxon>Pentapetalae</taxon>
        <taxon>rosids</taxon>
        <taxon>malvids</taxon>
        <taxon>Malvales</taxon>
        <taxon>Malvaceae</taxon>
        <taxon>Malvoideae</taxon>
        <taxon>Gossypium</taxon>
    </lineage>
</organism>
<dbReference type="AlphaFoldDB" id="A0A7J8ZPA3"/>
<dbReference type="SUPFAM" id="SSF55753">
    <property type="entry name" value="Actin depolymerizing proteins"/>
    <property type="match status" value="1"/>
</dbReference>
<gene>
    <name evidence="4" type="ORF">Golax_012652</name>
</gene>
<reference evidence="4 5" key="1">
    <citation type="journal article" date="2019" name="Genome Biol. Evol.">
        <title>Insights into the evolution of the New World diploid cottons (Gossypium, subgenus Houzingenia) based on genome sequencing.</title>
        <authorList>
            <person name="Grover C.E."/>
            <person name="Arick M.A. 2nd"/>
            <person name="Thrash A."/>
            <person name="Conover J.L."/>
            <person name="Sanders W.S."/>
            <person name="Peterson D.G."/>
            <person name="Frelichowski J.E."/>
            <person name="Scheffler J.A."/>
            <person name="Scheffler B.E."/>
            <person name="Wendel J.F."/>
        </authorList>
    </citation>
    <scope>NUCLEOTIDE SEQUENCE [LARGE SCALE GENOMIC DNA]</scope>
    <source>
        <strain evidence="4">4</strain>
        <tissue evidence="4">Leaf</tissue>
    </source>
</reference>
<evidence type="ECO:0000256" key="1">
    <source>
        <dbReference type="ARBA" id="ARBA00006844"/>
    </source>
</evidence>
<dbReference type="Proteomes" id="UP000593574">
    <property type="component" value="Unassembled WGS sequence"/>
</dbReference>
<evidence type="ECO:0000259" key="3">
    <source>
        <dbReference type="PROSITE" id="PS51263"/>
    </source>
</evidence>
<protein>
    <recommendedName>
        <fullName evidence="3">ADF-H domain-containing protein</fullName>
    </recommendedName>
</protein>
<keyword evidence="5" id="KW-1185">Reference proteome</keyword>
<dbReference type="Pfam" id="PF06521">
    <property type="entry name" value="PAR1"/>
    <property type="match status" value="1"/>
</dbReference>
<dbReference type="PROSITE" id="PS51263">
    <property type="entry name" value="ADF_H"/>
    <property type="match status" value="1"/>
</dbReference>
<evidence type="ECO:0000256" key="2">
    <source>
        <dbReference type="ARBA" id="ARBA00023203"/>
    </source>
</evidence>
<comment type="similarity">
    <text evidence="1">Belongs to the actin-binding proteins ADF family.</text>
</comment>
<sequence length="265" mass="29813">EITCEQLDEDTCTYPVSSARKRCVLEKHVKRSGEDEFTCRTSEIEDDKINNWIEIDKCVKACRLGRKSFGILSDSLLKSRFTEMLCSPQCYNSCPNVADLYFNLAAGESVFLPKLCEAQGANTQRGLAEIRSSGIVAPGPASGANAASGMAVDDECKLKFLELKAKRNYRFIVFKIQEQQVVVEKVGSPQETYEDFTAALPADECRYAVFDFDFTTDENCQKSKIFFIAWSPDTSRVRSKMVYASSKDRFKRELDGIQVELQATD</sequence>
<dbReference type="InterPro" id="IPR029006">
    <property type="entry name" value="ADF-H/Gelsolin-like_dom_sf"/>
</dbReference>
<dbReference type="CDD" id="cd11286">
    <property type="entry name" value="ADF_cofilin_like"/>
    <property type="match status" value="1"/>
</dbReference>
<evidence type="ECO:0000313" key="5">
    <source>
        <dbReference type="Proteomes" id="UP000593574"/>
    </source>
</evidence>
<proteinExistence type="inferred from homology"/>
<feature type="non-terminal residue" evidence="4">
    <location>
        <position position="265"/>
    </location>
</feature>
<comment type="caution">
    <text evidence="4">The sequence shown here is derived from an EMBL/GenBank/DDBJ whole genome shotgun (WGS) entry which is preliminary data.</text>
</comment>
<dbReference type="PANTHER" id="PTHR11913">
    <property type="entry name" value="COFILIN-RELATED"/>
    <property type="match status" value="1"/>
</dbReference>
<name>A0A7J8ZPA3_9ROSI</name>
<dbReference type="GO" id="GO:0003779">
    <property type="term" value="F:actin binding"/>
    <property type="evidence" value="ECO:0007669"/>
    <property type="project" value="UniProtKB-KW"/>
</dbReference>
<dbReference type="GO" id="GO:0015629">
    <property type="term" value="C:actin cytoskeleton"/>
    <property type="evidence" value="ECO:0007669"/>
    <property type="project" value="InterPro"/>
</dbReference>
<dbReference type="GO" id="GO:0030042">
    <property type="term" value="P:actin filament depolymerization"/>
    <property type="evidence" value="ECO:0007669"/>
    <property type="project" value="InterPro"/>
</dbReference>
<feature type="non-terminal residue" evidence="4">
    <location>
        <position position="1"/>
    </location>
</feature>
<feature type="domain" description="ADF-H" evidence="3">
    <location>
        <begin position="149"/>
        <end position="265"/>
    </location>
</feature>
<evidence type="ECO:0000313" key="4">
    <source>
        <dbReference type="EMBL" id="MBA0713627.1"/>
    </source>
</evidence>
<dbReference type="InterPro" id="IPR002108">
    <property type="entry name" value="ADF-H"/>
</dbReference>
<accession>A0A7J8ZPA3</accession>
<dbReference type="EMBL" id="JABEZV010000006">
    <property type="protein sequence ID" value="MBA0713627.1"/>
    <property type="molecule type" value="Genomic_DNA"/>
</dbReference>
<keyword evidence="2" id="KW-0009">Actin-binding</keyword>